<keyword evidence="5" id="KW-0411">Iron-sulfur</keyword>
<proteinExistence type="predicted"/>
<dbReference type="EMBL" id="CP011502">
    <property type="protein sequence ID" value="ALX03996.1"/>
    <property type="molecule type" value="Genomic_DNA"/>
</dbReference>
<protein>
    <submittedName>
        <fullName evidence="8">Nitrite reductase</fullName>
    </submittedName>
</protein>
<dbReference type="GO" id="GO:0051537">
    <property type="term" value="F:2 iron, 2 sulfur cluster binding"/>
    <property type="evidence" value="ECO:0007669"/>
    <property type="project" value="UniProtKB-KW"/>
</dbReference>
<keyword evidence="1" id="KW-0001">2Fe-2S</keyword>
<dbReference type="SUPFAM" id="SSF50022">
    <property type="entry name" value="ISP domain"/>
    <property type="match status" value="1"/>
</dbReference>
<dbReference type="GO" id="GO:0046872">
    <property type="term" value="F:metal ion binding"/>
    <property type="evidence" value="ECO:0007669"/>
    <property type="project" value="UniProtKB-KW"/>
</dbReference>
<evidence type="ECO:0000256" key="1">
    <source>
        <dbReference type="ARBA" id="ARBA00022714"/>
    </source>
</evidence>
<dbReference type="AlphaFoldDB" id="A0A0U4CMR4"/>
<keyword evidence="6" id="KW-0534">Nitrate assimilation</keyword>
<dbReference type="CDD" id="cd03529">
    <property type="entry name" value="Rieske_NirD"/>
    <property type="match status" value="1"/>
</dbReference>
<dbReference type="STRING" id="2041.AERYTH_04415"/>
<feature type="domain" description="Rieske" evidence="7">
    <location>
        <begin position="15"/>
        <end position="116"/>
    </location>
</feature>
<keyword evidence="9" id="KW-1185">Reference proteome</keyword>
<dbReference type="InterPro" id="IPR017941">
    <property type="entry name" value="Rieske_2Fe-2S"/>
</dbReference>
<dbReference type="GO" id="GO:0008942">
    <property type="term" value="F:nitrite reductase [NAD(P)H] activity"/>
    <property type="evidence" value="ECO:0007669"/>
    <property type="project" value="InterPro"/>
</dbReference>
<dbReference type="InterPro" id="IPR036922">
    <property type="entry name" value="Rieske_2Fe-2S_sf"/>
</dbReference>
<dbReference type="Proteomes" id="UP000067689">
    <property type="component" value="Chromosome"/>
</dbReference>
<dbReference type="RefSeq" id="WP_067855161.1">
    <property type="nucleotide sequence ID" value="NZ_CP011502.1"/>
</dbReference>
<dbReference type="PROSITE" id="PS51296">
    <property type="entry name" value="RIESKE"/>
    <property type="match status" value="1"/>
</dbReference>
<evidence type="ECO:0000313" key="9">
    <source>
        <dbReference type="Proteomes" id="UP000067689"/>
    </source>
</evidence>
<dbReference type="InterPro" id="IPR017881">
    <property type="entry name" value="NirD"/>
</dbReference>
<sequence>MTTFLDAPHASPTLVPVCRLDDLHPDRGAAALVDGRQVALFRLADTGEVRAVSHRDPFTGANVIARGLVGSRGDVAIVVSPLHKQAFDLRTGRCLDDPDVALDTYTVDVVDGVVHVGVPQTG</sequence>
<dbReference type="PROSITE" id="PS51300">
    <property type="entry name" value="NIRD"/>
    <property type="match status" value="1"/>
</dbReference>
<dbReference type="Pfam" id="PF13806">
    <property type="entry name" value="Rieske_2"/>
    <property type="match status" value="1"/>
</dbReference>
<dbReference type="InterPro" id="IPR012748">
    <property type="entry name" value="Rieske-like_NirD"/>
</dbReference>
<dbReference type="GO" id="GO:0016705">
    <property type="term" value="F:oxidoreductase activity, acting on paired donors, with incorporation or reduction of molecular oxygen"/>
    <property type="evidence" value="ECO:0007669"/>
    <property type="project" value="UniProtKB-ARBA"/>
</dbReference>
<dbReference type="PANTHER" id="PTHR40562">
    <property type="match status" value="1"/>
</dbReference>
<dbReference type="PANTHER" id="PTHR40562:SF1">
    <property type="entry name" value="NITRITE REDUCTASE (NADH) SMALL SUBUNIT"/>
    <property type="match status" value="1"/>
</dbReference>
<dbReference type="Gene3D" id="2.102.10.10">
    <property type="entry name" value="Rieske [2Fe-2S] iron-sulphur domain"/>
    <property type="match status" value="1"/>
</dbReference>
<evidence type="ECO:0000256" key="4">
    <source>
        <dbReference type="ARBA" id="ARBA00023004"/>
    </source>
</evidence>
<accession>A0A0U4CMR4</accession>
<evidence type="ECO:0000256" key="3">
    <source>
        <dbReference type="ARBA" id="ARBA00023002"/>
    </source>
</evidence>
<reference evidence="8 9" key="1">
    <citation type="journal article" date="1991" name="Int. J. Syst. Bacteriol.">
        <title>Description of the erythromycin-producing bacterium Arthrobacter sp. strain NRRL B-3381 as Aeromicrobium erythreum gen. nov., sp. nov.</title>
        <authorList>
            <person name="Miller E.S."/>
            <person name="Woese C.R."/>
            <person name="Brenner S."/>
        </authorList>
    </citation>
    <scope>NUCLEOTIDE SEQUENCE [LARGE SCALE GENOMIC DNA]</scope>
    <source>
        <strain evidence="8 9">AR18</strain>
    </source>
</reference>
<name>A0A0U4CMR4_9ACTN</name>
<organism evidence="8 9">
    <name type="scientific">Aeromicrobium erythreum</name>
    <dbReference type="NCBI Taxonomy" id="2041"/>
    <lineage>
        <taxon>Bacteria</taxon>
        <taxon>Bacillati</taxon>
        <taxon>Actinomycetota</taxon>
        <taxon>Actinomycetes</taxon>
        <taxon>Propionibacteriales</taxon>
        <taxon>Nocardioidaceae</taxon>
        <taxon>Aeromicrobium</taxon>
    </lineage>
</organism>
<dbReference type="KEGG" id="aer:AERYTH_04415"/>
<dbReference type="NCBIfam" id="TIGR02378">
    <property type="entry name" value="nirD_assim_sml"/>
    <property type="match status" value="1"/>
</dbReference>
<keyword evidence="4" id="KW-0408">Iron</keyword>
<evidence type="ECO:0000256" key="2">
    <source>
        <dbReference type="ARBA" id="ARBA00022723"/>
    </source>
</evidence>
<keyword evidence="3" id="KW-0560">Oxidoreductase</keyword>
<keyword evidence="2" id="KW-0479">Metal-binding</keyword>
<evidence type="ECO:0000256" key="5">
    <source>
        <dbReference type="ARBA" id="ARBA00023014"/>
    </source>
</evidence>
<gene>
    <name evidence="8" type="ORF">AERYTH_04415</name>
</gene>
<evidence type="ECO:0000256" key="6">
    <source>
        <dbReference type="ARBA" id="ARBA00023063"/>
    </source>
</evidence>
<dbReference type="GO" id="GO:0042128">
    <property type="term" value="P:nitrate assimilation"/>
    <property type="evidence" value="ECO:0007669"/>
    <property type="project" value="UniProtKB-KW"/>
</dbReference>
<dbReference type="PATRIC" id="fig|2041.4.peg.922"/>
<evidence type="ECO:0000313" key="8">
    <source>
        <dbReference type="EMBL" id="ALX03996.1"/>
    </source>
</evidence>
<dbReference type="GO" id="GO:0004497">
    <property type="term" value="F:monooxygenase activity"/>
    <property type="evidence" value="ECO:0007669"/>
    <property type="project" value="UniProtKB-ARBA"/>
</dbReference>
<evidence type="ECO:0000259" key="7">
    <source>
        <dbReference type="PROSITE" id="PS51296"/>
    </source>
</evidence>